<dbReference type="InterPro" id="IPR036188">
    <property type="entry name" value="FAD/NAD-bd_sf"/>
</dbReference>
<dbReference type="Gene3D" id="3.50.50.60">
    <property type="entry name" value="FAD/NAD(P)-binding domain"/>
    <property type="match status" value="1"/>
</dbReference>
<evidence type="ECO:0000313" key="5">
    <source>
        <dbReference type="Proteomes" id="UP001310594"/>
    </source>
</evidence>
<dbReference type="PANTHER" id="PTHR13847:SF289">
    <property type="entry name" value="GLYCINE OXIDASE"/>
    <property type="match status" value="1"/>
</dbReference>
<evidence type="ECO:0000256" key="1">
    <source>
        <dbReference type="ARBA" id="ARBA00023002"/>
    </source>
</evidence>
<protein>
    <recommendedName>
        <fullName evidence="3">FAD dependent oxidoreductase domain-containing protein</fullName>
    </recommendedName>
</protein>
<feature type="region of interest" description="Disordered" evidence="2">
    <location>
        <begin position="110"/>
        <end position="226"/>
    </location>
</feature>
<sequence length="713" mass="76494">MSESAADDAGNSSPVWPRQKAQGSNNNWIKITNRPTGKCSFCNTKMQVYAWKCDSCGKCICSECTEVTGASHDRSKLLAKDHLENQCGCAYPSGQAPHIQALLNAIPVGPPRKKLHAGKGSNKAGTGSSKRTQGFAEQSEPPEPASGDRDKRRKGATPDSSVREQSLSSTKKTGSGSKASIKEPASGDAVIKREEISDSDDDQLMQTPSKPPVRRTPKLTPPRDPAPVEYHHAVSAPLLCPHLMGRATVVVGAGIVGLCVARELAIKTRKTGIQHTITVVELRGAHCELAARGCAGILSVAGVNPRLASLVDNASAAWQEYAQPPAFETATDLKAGNVYRVRRFNGEGKERKPSWFTGRGDENFMCDDEEQTSGRIDTTKFGDWLFGQCHKLDVKFIFNHDVRDIVSSTTHDVSAVWLQHMESADHNDGARRKLDCHNLVLTAGPWTTGILKQVLPVSFLTIPNKTQFAIWFTASPSNTVVSGNRGVDISEPGAKVTEPEIVATSPGTAVGKTVPPSTAEDDKPDDELDPSDTTASDDVTLVFPDLAAEIDELEDQITMTERKSQNIIVAGLEAVSMDGPAVPEEALDPGTNNKKPTQHLRRLAGKRLGEENVNKDNAPSKSTLTSTSTDGLPIIDKIPAYALGRPEIYGADPKTGVWLCFGFGMHGTTLAFGAARALSRRIFGEASGIDDRSVAVPVFRRAVPTRSALQGGK</sequence>
<feature type="domain" description="FAD dependent oxidoreductase" evidence="3">
    <location>
        <begin position="249"/>
        <end position="455"/>
    </location>
</feature>
<gene>
    <name evidence="4" type="ORF">LTR97_004851</name>
</gene>
<proteinExistence type="predicted"/>
<name>A0AAN7VU18_9PEZI</name>
<evidence type="ECO:0000313" key="4">
    <source>
        <dbReference type="EMBL" id="KAK5702033.1"/>
    </source>
</evidence>
<keyword evidence="1" id="KW-0560">Oxidoreductase</keyword>
<dbReference type="SUPFAM" id="SSF51905">
    <property type="entry name" value="FAD/NAD(P)-binding domain"/>
    <property type="match status" value="1"/>
</dbReference>
<accession>A0AAN7VU18</accession>
<dbReference type="EMBL" id="JAVRQU010000006">
    <property type="protein sequence ID" value="KAK5702033.1"/>
    <property type="molecule type" value="Genomic_DNA"/>
</dbReference>
<evidence type="ECO:0000259" key="3">
    <source>
        <dbReference type="Pfam" id="PF01266"/>
    </source>
</evidence>
<dbReference type="Proteomes" id="UP001310594">
    <property type="component" value="Unassembled WGS sequence"/>
</dbReference>
<reference evidence="4" key="1">
    <citation type="submission" date="2023-08" db="EMBL/GenBank/DDBJ databases">
        <title>Black Yeasts Isolated from many extreme environments.</title>
        <authorList>
            <person name="Coleine C."/>
            <person name="Stajich J.E."/>
            <person name="Selbmann L."/>
        </authorList>
    </citation>
    <scope>NUCLEOTIDE SEQUENCE</scope>
    <source>
        <strain evidence="4">CCFEE 5810</strain>
    </source>
</reference>
<feature type="region of interest" description="Disordered" evidence="2">
    <location>
        <begin position="605"/>
        <end position="628"/>
    </location>
</feature>
<dbReference type="Pfam" id="PF01266">
    <property type="entry name" value="DAO"/>
    <property type="match status" value="1"/>
</dbReference>
<dbReference type="GO" id="GO:0016491">
    <property type="term" value="F:oxidoreductase activity"/>
    <property type="evidence" value="ECO:0007669"/>
    <property type="project" value="UniProtKB-KW"/>
</dbReference>
<feature type="compositionally biased region" description="Polar residues" evidence="2">
    <location>
        <begin position="123"/>
        <end position="136"/>
    </location>
</feature>
<comment type="caution">
    <text evidence="4">The sequence shown here is derived from an EMBL/GenBank/DDBJ whole genome shotgun (WGS) entry which is preliminary data.</text>
</comment>
<dbReference type="PANTHER" id="PTHR13847">
    <property type="entry name" value="SARCOSINE DEHYDROGENASE-RELATED"/>
    <property type="match status" value="1"/>
</dbReference>
<feature type="compositionally biased region" description="Polar residues" evidence="2">
    <location>
        <begin position="615"/>
        <end position="628"/>
    </location>
</feature>
<dbReference type="AlphaFoldDB" id="A0AAN7VU18"/>
<feature type="region of interest" description="Disordered" evidence="2">
    <location>
        <begin position="501"/>
        <end position="539"/>
    </location>
</feature>
<dbReference type="GO" id="GO:0005737">
    <property type="term" value="C:cytoplasm"/>
    <property type="evidence" value="ECO:0007669"/>
    <property type="project" value="TreeGrafter"/>
</dbReference>
<dbReference type="InterPro" id="IPR006076">
    <property type="entry name" value="FAD-dep_OxRdtase"/>
</dbReference>
<feature type="region of interest" description="Disordered" evidence="2">
    <location>
        <begin position="1"/>
        <end position="25"/>
    </location>
</feature>
<feature type="compositionally biased region" description="Low complexity" evidence="2">
    <location>
        <begin position="166"/>
        <end position="179"/>
    </location>
</feature>
<evidence type="ECO:0000256" key="2">
    <source>
        <dbReference type="SAM" id="MobiDB-lite"/>
    </source>
</evidence>
<organism evidence="4 5">
    <name type="scientific">Elasticomyces elasticus</name>
    <dbReference type="NCBI Taxonomy" id="574655"/>
    <lineage>
        <taxon>Eukaryota</taxon>
        <taxon>Fungi</taxon>
        <taxon>Dikarya</taxon>
        <taxon>Ascomycota</taxon>
        <taxon>Pezizomycotina</taxon>
        <taxon>Dothideomycetes</taxon>
        <taxon>Dothideomycetidae</taxon>
        <taxon>Mycosphaerellales</taxon>
        <taxon>Teratosphaeriaceae</taxon>
        <taxon>Elasticomyces</taxon>
    </lineage>
</organism>